<organism evidence="2 3">
    <name type="scientific">Chondrus crispus</name>
    <name type="common">Carrageen Irish moss</name>
    <name type="synonym">Polymorpha crispa</name>
    <dbReference type="NCBI Taxonomy" id="2769"/>
    <lineage>
        <taxon>Eukaryota</taxon>
        <taxon>Rhodophyta</taxon>
        <taxon>Florideophyceae</taxon>
        <taxon>Rhodymeniophycidae</taxon>
        <taxon>Gigartinales</taxon>
        <taxon>Gigartinaceae</taxon>
        <taxon>Chondrus</taxon>
    </lineage>
</organism>
<sequence length="101" mass="10999">MVISAHAMASSVGASREVNTEPVIFNRMSRHQRKSPPRNRGPRPRHLCLVFSSSCFVSPSVSSLCSPSISKTNIAFSIYTKNSPHQSAHSSLRMPSPTFAA</sequence>
<accession>R7QJS1</accession>
<dbReference type="RefSeq" id="XP_005718677.1">
    <property type="nucleotide sequence ID" value="XM_005718620.1"/>
</dbReference>
<dbReference type="GeneID" id="17326392"/>
<evidence type="ECO:0000256" key="1">
    <source>
        <dbReference type="SAM" id="MobiDB-lite"/>
    </source>
</evidence>
<evidence type="ECO:0000313" key="3">
    <source>
        <dbReference type="Proteomes" id="UP000012073"/>
    </source>
</evidence>
<dbReference type="Gramene" id="CDF38772">
    <property type="protein sequence ID" value="CDF38772"/>
    <property type="gene ID" value="CHC_T00006206001"/>
</dbReference>
<dbReference type="Proteomes" id="UP000012073">
    <property type="component" value="Unassembled WGS sequence"/>
</dbReference>
<dbReference type="EMBL" id="HG001967">
    <property type="protein sequence ID" value="CDF38772.1"/>
    <property type="molecule type" value="Genomic_DNA"/>
</dbReference>
<dbReference type="AlphaFoldDB" id="R7QJS1"/>
<evidence type="ECO:0000313" key="2">
    <source>
        <dbReference type="EMBL" id="CDF38772.1"/>
    </source>
</evidence>
<proteinExistence type="predicted"/>
<reference evidence="3" key="1">
    <citation type="journal article" date="2013" name="Proc. Natl. Acad. Sci. U.S.A.">
        <title>Genome structure and metabolic features in the red seaweed Chondrus crispus shed light on evolution of the Archaeplastida.</title>
        <authorList>
            <person name="Collen J."/>
            <person name="Porcel B."/>
            <person name="Carre W."/>
            <person name="Ball S.G."/>
            <person name="Chaparro C."/>
            <person name="Tonon T."/>
            <person name="Barbeyron T."/>
            <person name="Michel G."/>
            <person name="Noel B."/>
            <person name="Valentin K."/>
            <person name="Elias M."/>
            <person name="Artiguenave F."/>
            <person name="Arun A."/>
            <person name="Aury J.M."/>
            <person name="Barbosa-Neto J.F."/>
            <person name="Bothwell J.H."/>
            <person name="Bouget F.Y."/>
            <person name="Brillet L."/>
            <person name="Cabello-Hurtado F."/>
            <person name="Capella-Gutierrez S."/>
            <person name="Charrier B."/>
            <person name="Cladiere L."/>
            <person name="Cock J.M."/>
            <person name="Coelho S.M."/>
            <person name="Colleoni C."/>
            <person name="Czjzek M."/>
            <person name="Da Silva C."/>
            <person name="Delage L."/>
            <person name="Denoeud F."/>
            <person name="Deschamps P."/>
            <person name="Dittami S.M."/>
            <person name="Gabaldon T."/>
            <person name="Gachon C.M."/>
            <person name="Groisillier A."/>
            <person name="Herve C."/>
            <person name="Jabbari K."/>
            <person name="Katinka M."/>
            <person name="Kloareg B."/>
            <person name="Kowalczyk N."/>
            <person name="Labadie K."/>
            <person name="Leblanc C."/>
            <person name="Lopez P.J."/>
            <person name="McLachlan D.H."/>
            <person name="Meslet-Cladiere L."/>
            <person name="Moustafa A."/>
            <person name="Nehr Z."/>
            <person name="Nyvall Collen P."/>
            <person name="Panaud O."/>
            <person name="Partensky F."/>
            <person name="Poulain J."/>
            <person name="Rensing S.A."/>
            <person name="Rousvoal S."/>
            <person name="Samson G."/>
            <person name="Symeonidi A."/>
            <person name="Weissenbach J."/>
            <person name="Zambounis A."/>
            <person name="Wincker P."/>
            <person name="Boyen C."/>
        </authorList>
    </citation>
    <scope>NUCLEOTIDE SEQUENCE [LARGE SCALE GENOMIC DNA]</scope>
    <source>
        <strain evidence="3">cv. Stackhouse</strain>
    </source>
</reference>
<name>R7QJS1_CHOCR</name>
<keyword evidence="3" id="KW-1185">Reference proteome</keyword>
<protein>
    <submittedName>
        <fullName evidence="2">Uncharacterized protein</fullName>
    </submittedName>
</protein>
<feature type="compositionally biased region" description="Basic residues" evidence="1">
    <location>
        <begin position="28"/>
        <end position="43"/>
    </location>
</feature>
<feature type="region of interest" description="Disordered" evidence="1">
    <location>
        <begin position="23"/>
        <end position="43"/>
    </location>
</feature>
<gene>
    <name evidence="2" type="ORF">CHC_T00006206001</name>
</gene>
<dbReference type="KEGG" id="ccp:CHC_T00006206001"/>
<feature type="region of interest" description="Disordered" evidence="1">
    <location>
        <begin position="82"/>
        <end position="101"/>
    </location>
</feature>